<dbReference type="SUPFAM" id="SSF53639">
    <property type="entry name" value="AraD/HMP-PK domain-like"/>
    <property type="match status" value="1"/>
</dbReference>
<feature type="compositionally biased region" description="Polar residues" evidence="1">
    <location>
        <begin position="191"/>
        <end position="200"/>
    </location>
</feature>
<protein>
    <submittedName>
        <fullName evidence="4">69487703-de7f-4b6c-8a6b-b7030e3efb3f</fullName>
    </submittedName>
</protein>
<proteinExistence type="predicted"/>
<keyword evidence="2" id="KW-0472">Membrane</keyword>
<evidence type="ECO:0000313" key="5">
    <source>
        <dbReference type="Proteomes" id="UP000289323"/>
    </source>
</evidence>
<evidence type="ECO:0000313" key="4">
    <source>
        <dbReference type="EMBL" id="SPQ20726.1"/>
    </source>
</evidence>
<feature type="region of interest" description="Disordered" evidence="1">
    <location>
        <begin position="557"/>
        <end position="593"/>
    </location>
</feature>
<evidence type="ECO:0000256" key="1">
    <source>
        <dbReference type="SAM" id="MobiDB-lite"/>
    </source>
</evidence>
<feature type="region of interest" description="Disordered" evidence="1">
    <location>
        <begin position="171"/>
        <end position="200"/>
    </location>
</feature>
<organism evidence="4 5">
    <name type="scientific">Thermothielavioides terrestris</name>
    <dbReference type="NCBI Taxonomy" id="2587410"/>
    <lineage>
        <taxon>Eukaryota</taxon>
        <taxon>Fungi</taxon>
        <taxon>Dikarya</taxon>
        <taxon>Ascomycota</taxon>
        <taxon>Pezizomycotina</taxon>
        <taxon>Sordariomycetes</taxon>
        <taxon>Sordariomycetidae</taxon>
        <taxon>Sordariales</taxon>
        <taxon>Chaetomiaceae</taxon>
        <taxon>Thermothielavioides</taxon>
    </lineage>
</organism>
<dbReference type="Proteomes" id="UP000289323">
    <property type="component" value="Unassembled WGS sequence"/>
</dbReference>
<accession>A0A3S4C3W4</accession>
<dbReference type="Pfam" id="PF00596">
    <property type="entry name" value="Aldolase_II"/>
    <property type="match status" value="1"/>
</dbReference>
<dbReference type="Gene3D" id="3.40.225.10">
    <property type="entry name" value="Class II aldolase/adducin N-terminal domain"/>
    <property type="match status" value="1"/>
</dbReference>
<name>A0A3S4C3W4_9PEZI</name>
<dbReference type="InterPro" id="IPR001303">
    <property type="entry name" value="Aldolase_II/adducin_N"/>
</dbReference>
<dbReference type="SMART" id="SM01007">
    <property type="entry name" value="Aldolase_II"/>
    <property type="match status" value="1"/>
</dbReference>
<feature type="domain" description="Class II aldolase/adducin N-terminal" evidence="3">
    <location>
        <begin position="11"/>
        <end position="238"/>
    </location>
</feature>
<feature type="compositionally biased region" description="Low complexity" evidence="1">
    <location>
        <begin position="576"/>
        <end position="593"/>
    </location>
</feature>
<reference evidence="4 5" key="1">
    <citation type="submission" date="2018-04" db="EMBL/GenBank/DDBJ databases">
        <authorList>
            <person name="Huttner S."/>
            <person name="Dainat J."/>
        </authorList>
    </citation>
    <scope>NUCLEOTIDE SEQUENCE [LARGE SCALE GENOMIC DNA]</scope>
</reference>
<keyword evidence="2" id="KW-1133">Transmembrane helix</keyword>
<feature type="transmembrane region" description="Helical" evidence="2">
    <location>
        <begin position="332"/>
        <end position="365"/>
    </location>
</feature>
<evidence type="ECO:0000259" key="3">
    <source>
        <dbReference type="SMART" id="SM01007"/>
    </source>
</evidence>
<dbReference type="AlphaFoldDB" id="A0A3S4C3W4"/>
<gene>
    <name evidence="4" type="ORF">TT172_LOCUS3145</name>
</gene>
<sequence length="593" mass="62313">MKPANITQLLATYIHALHILHYHGVLDGYGHLSVRNPDNPATFFTIYQMAPALVSGLDDIGEYRVSDSERARPGNPDAKDTVERFIHGETLKRYPDVNVVLHGHAEEMVAYSISRVPLRAATHMSPFLGMCEEVPNFDITKFYRPNDTQDFLVRNQRLGAALAAEFDVDDSPSDFTDNDTRGGGGHFASRPETSSNSNTYPRHNVVLMRSHGFAAVATDVKMATYEGIFALTNAKIEASALMLQHAYTGQAAQGRDGIAYLTPRQIYDSWQTERGIVDKPWALWVREVQVNPLIGLASKQPPRDERIKLRPDNRLTGKKPAMRTNIHASASAGLMLAAGLVLAPAAAVAAAAAAQTTGLLSFFLLDSEPRSLEASAVAVNTVGTGANTHPVTTLRLACPTAASPDNDACRAAGIYPAQVYHTQGSVFGGTTTYGADDSTTTWVCELGGNDPTLTASCTKTIVAVGGGGSSSSSTTTRTETAAYDNCYVAAHQLPVVVTAGVDKISAAHYYTIDASSYVALQSSRLAEDKCPASQTTIWAGAAAAAATTTATTSGAAAVSSTGNASGAGGGAGSEVTTPTPTAPGPAATTSTAW</sequence>
<dbReference type="EMBL" id="OUUZ01000006">
    <property type="protein sequence ID" value="SPQ20726.1"/>
    <property type="molecule type" value="Genomic_DNA"/>
</dbReference>
<evidence type="ECO:0000256" key="2">
    <source>
        <dbReference type="SAM" id="Phobius"/>
    </source>
</evidence>
<dbReference type="InterPro" id="IPR036409">
    <property type="entry name" value="Aldolase_II/adducin_N_sf"/>
</dbReference>
<keyword evidence="2" id="KW-0812">Transmembrane</keyword>